<sequence>MKARRVAQERYASRYAKRVISICFDESSLARINPGLKLVYAPDDPPLFIKIDEVETQGKVF</sequence>
<organism evidence="1 2">
    <name type="scientific">Candidatus Lambdaproteobacteria bacterium RIFOXYD2_FULL_56_26</name>
    <dbReference type="NCBI Taxonomy" id="1817773"/>
    <lineage>
        <taxon>Bacteria</taxon>
        <taxon>Pseudomonadati</taxon>
        <taxon>Pseudomonadota</taxon>
        <taxon>Candidatus Lambdaproteobacteria</taxon>
    </lineage>
</organism>
<dbReference type="EMBL" id="MFNF01000043">
    <property type="protein sequence ID" value="OGH00642.1"/>
    <property type="molecule type" value="Genomic_DNA"/>
</dbReference>
<gene>
    <name evidence="1" type="ORF">A2557_03130</name>
</gene>
<name>A0A1F6GR90_9PROT</name>
<evidence type="ECO:0000313" key="2">
    <source>
        <dbReference type="Proteomes" id="UP000177583"/>
    </source>
</evidence>
<evidence type="ECO:0000313" key="1">
    <source>
        <dbReference type="EMBL" id="OGH00642.1"/>
    </source>
</evidence>
<comment type="caution">
    <text evidence="1">The sequence shown here is derived from an EMBL/GenBank/DDBJ whole genome shotgun (WGS) entry which is preliminary data.</text>
</comment>
<proteinExistence type="predicted"/>
<protein>
    <submittedName>
        <fullName evidence="1">Uncharacterized protein</fullName>
    </submittedName>
</protein>
<accession>A0A1F6GR90</accession>
<reference evidence="1 2" key="1">
    <citation type="journal article" date="2016" name="Nat. Commun.">
        <title>Thousands of microbial genomes shed light on interconnected biogeochemical processes in an aquifer system.</title>
        <authorList>
            <person name="Anantharaman K."/>
            <person name="Brown C.T."/>
            <person name="Hug L.A."/>
            <person name="Sharon I."/>
            <person name="Castelle C.J."/>
            <person name="Probst A.J."/>
            <person name="Thomas B.C."/>
            <person name="Singh A."/>
            <person name="Wilkins M.J."/>
            <person name="Karaoz U."/>
            <person name="Brodie E.L."/>
            <person name="Williams K.H."/>
            <person name="Hubbard S.S."/>
            <person name="Banfield J.F."/>
        </authorList>
    </citation>
    <scope>NUCLEOTIDE SEQUENCE [LARGE SCALE GENOMIC DNA]</scope>
</reference>
<dbReference type="AlphaFoldDB" id="A0A1F6GR90"/>
<dbReference type="Proteomes" id="UP000177583">
    <property type="component" value="Unassembled WGS sequence"/>
</dbReference>